<dbReference type="PANTHER" id="PTHR33987">
    <property type="entry name" value="CALCINEURIN-LIKE METALLO-PHOSPHOESTERASE SUPERFAMILY PROTEIN"/>
    <property type="match status" value="1"/>
</dbReference>
<dbReference type="Proteomes" id="UP000315471">
    <property type="component" value="Unassembled WGS sequence"/>
</dbReference>
<evidence type="ECO:0000259" key="2">
    <source>
        <dbReference type="Pfam" id="PF25077"/>
    </source>
</evidence>
<reference evidence="3 4" key="1">
    <citation type="submission" date="2019-02" db="EMBL/GenBank/DDBJ databases">
        <title>Deep-cultivation of Planctomycetes and their phenomic and genomic characterization uncovers novel biology.</title>
        <authorList>
            <person name="Wiegand S."/>
            <person name="Jogler M."/>
            <person name="Boedeker C."/>
            <person name="Pinto D."/>
            <person name="Vollmers J."/>
            <person name="Rivas-Marin E."/>
            <person name="Kohn T."/>
            <person name="Peeters S.H."/>
            <person name="Heuer A."/>
            <person name="Rast P."/>
            <person name="Oberbeckmann S."/>
            <person name="Bunk B."/>
            <person name="Jeske O."/>
            <person name="Meyerdierks A."/>
            <person name="Storesund J.E."/>
            <person name="Kallscheuer N."/>
            <person name="Luecker S."/>
            <person name="Lage O.M."/>
            <person name="Pohl T."/>
            <person name="Merkel B.J."/>
            <person name="Hornburger P."/>
            <person name="Mueller R.-W."/>
            <person name="Bruemmer F."/>
            <person name="Labrenz M."/>
            <person name="Spormann A.M."/>
            <person name="Op Den Camp H."/>
            <person name="Overmann J."/>
            <person name="Amann R."/>
            <person name="Jetten M.S.M."/>
            <person name="Mascher T."/>
            <person name="Medema M.H."/>
            <person name="Devos D.P."/>
            <person name="Kaster A.-K."/>
            <person name="Ovreas L."/>
            <person name="Rohde M."/>
            <person name="Galperin M.Y."/>
            <person name="Jogler C."/>
        </authorList>
    </citation>
    <scope>NUCLEOTIDE SEQUENCE [LARGE SCALE GENOMIC DNA]</scope>
    <source>
        <strain evidence="3 4">Q31b</strain>
    </source>
</reference>
<name>A0A5C6DFL3_9BACT</name>
<dbReference type="InterPro" id="IPR038607">
    <property type="entry name" value="PhoD-like_sf"/>
</dbReference>
<dbReference type="InterPro" id="IPR006311">
    <property type="entry name" value="TAT_signal"/>
</dbReference>
<protein>
    <submittedName>
        <fullName evidence="3">PhoD-like phosphatase</fullName>
    </submittedName>
</protein>
<dbReference type="InterPro" id="IPR018946">
    <property type="entry name" value="PhoD-like_MPP"/>
</dbReference>
<dbReference type="InterPro" id="IPR056702">
    <property type="entry name" value="DUF7800"/>
</dbReference>
<accession>A0A5C6DFL3</accession>
<dbReference type="EMBL" id="SJPY01000011">
    <property type="protein sequence ID" value="TWU34597.1"/>
    <property type="molecule type" value="Genomic_DNA"/>
</dbReference>
<dbReference type="Pfam" id="PF09423">
    <property type="entry name" value="PhoD"/>
    <property type="match status" value="1"/>
</dbReference>
<dbReference type="Gene3D" id="3.60.21.70">
    <property type="entry name" value="PhoD-like phosphatase"/>
    <property type="match status" value="1"/>
</dbReference>
<dbReference type="InterPro" id="IPR029052">
    <property type="entry name" value="Metallo-depent_PP-like"/>
</dbReference>
<feature type="domain" description="PhoD-like phosphatase metallophosphatase" evidence="1">
    <location>
        <begin position="244"/>
        <end position="419"/>
    </location>
</feature>
<dbReference type="PANTHER" id="PTHR33987:SF1">
    <property type="entry name" value="CALCINEURIN-LIKE METALLO-PHOSPHOESTERASE SUPERFAMILY PROTEIN"/>
    <property type="match status" value="1"/>
</dbReference>
<organism evidence="3 4">
    <name type="scientific">Novipirellula aureliae</name>
    <dbReference type="NCBI Taxonomy" id="2527966"/>
    <lineage>
        <taxon>Bacteria</taxon>
        <taxon>Pseudomonadati</taxon>
        <taxon>Planctomycetota</taxon>
        <taxon>Planctomycetia</taxon>
        <taxon>Pirellulales</taxon>
        <taxon>Pirellulaceae</taxon>
        <taxon>Novipirellula</taxon>
    </lineage>
</organism>
<keyword evidence="4" id="KW-1185">Reference proteome</keyword>
<evidence type="ECO:0000313" key="3">
    <source>
        <dbReference type="EMBL" id="TWU34597.1"/>
    </source>
</evidence>
<proteinExistence type="predicted"/>
<comment type="caution">
    <text evidence="3">The sequence shown here is derived from an EMBL/GenBank/DDBJ whole genome shotgun (WGS) entry which is preliminary data.</text>
</comment>
<dbReference type="Pfam" id="PF25077">
    <property type="entry name" value="DUF7800"/>
    <property type="match status" value="1"/>
</dbReference>
<dbReference type="AlphaFoldDB" id="A0A5C6DFL3"/>
<sequence length="497" mass="55679">MSDSTELQRRQFLKYTSAAVGGALGAPSLSVGQETPSVPDLVSLGDAHKGTLEIDLRIMNQYRKQPQEVQDFYIACREALTGKNPEHDLAEVCRSFNRWKLGGPMLGNVTSTSVSVWMHLPEPIAVRVTVIQEGSGVSKTYASAATERILCVGCEGLRPDTAYTYQVVDAKDRNLGEGRFVTPPAELTEKPWRISFGGDFHKVGMYRPDLMHLIQERGSRAMLLIGDSAVDGRKDDFGLINTDYMLRNLSSPIQKLTAHVPVSATWDDHDYWGNDTSGARTNSKRPIDVDGLRKTWKTQWNNPERDTERQGIYFQTHFGPVHYIALDTRSCRDHDQRGKKNSFLGNVQMSWLKDQISQSTSPFIIISGGTMWSDYISNGKDSWGTWDTEGREEIFQWIDEKSDSLVVLLSGDRHGARGFSMPRPGNKKIYELEVGTLGGVPGPEAYGENKDDQLFGYPGRSWGFGEFTFRKVNGHPQAVFRLIDENGKELETISLEK</sequence>
<dbReference type="RefSeq" id="WP_197172399.1">
    <property type="nucleotide sequence ID" value="NZ_SJPY01000011.1"/>
</dbReference>
<feature type="domain" description="DUF7800" evidence="2">
    <location>
        <begin position="102"/>
        <end position="168"/>
    </location>
</feature>
<dbReference type="PROSITE" id="PS51318">
    <property type="entry name" value="TAT"/>
    <property type="match status" value="1"/>
</dbReference>
<dbReference type="SUPFAM" id="SSF56300">
    <property type="entry name" value="Metallo-dependent phosphatases"/>
    <property type="match status" value="1"/>
</dbReference>
<evidence type="ECO:0000313" key="4">
    <source>
        <dbReference type="Proteomes" id="UP000315471"/>
    </source>
</evidence>
<gene>
    <name evidence="3" type="ORF">Q31b_55520</name>
</gene>
<evidence type="ECO:0000259" key="1">
    <source>
        <dbReference type="Pfam" id="PF09423"/>
    </source>
</evidence>